<reference evidence="2 3" key="1">
    <citation type="journal article" date="2015" name="Genome Biol. Evol.">
        <title>Comparative Genomics of a Bacterivorous Green Alga Reveals Evolutionary Causalities and Consequences of Phago-Mixotrophic Mode of Nutrition.</title>
        <authorList>
            <person name="Burns J.A."/>
            <person name="Paasch A."/>
            <person name="Narechania A."/>
            <person name="Kim E."/>
        </authorList>
    </citation>
    <scope>NUCLEOTIDE SEQUENCE [LARGE SCALE GENOMIC DNA]</scope>
    <source>
        <strain evidence="2 3">PLY_AMNH</strain>
    </source>
</reference>
<sequence length="274" mass="31189">MSIGLLSQSTNKKAKRGAARKVEYPFLRCYNAICKNRRPRKRWQEQMEEATVHQLPSRSRSRERSPLEEAARVSPPRLRDVNDVFGSASPPLSPSARLGRYRSRSRSQSRNESSSRSRSRSRSSQRVQNRRRSPSPRQPAQRTDGEEYGDMRHEARERGKQKIRTHGATSSFSKSSRLTDPAGSLDALVGAVDRAESTTKDLEKRVMGWESTQHVVHEAEVVEVELTDKLLKLHDLLDDETNAIVQGNIQAQVRRVREVGEVLRKVKETCIHGE</sequence>
<feature type="compositionally biased region" description="Low complexity" evidence="1">
    <location>
        <begin position="86"/>
        <end position="98"/>
    </location>
</feature>
<name>A0AAE0BZJ1_9CHLO</name>
<keyword evidence="3" id="KW-1185">Reference proteome</keyword>
<gene>
    <name evidence="2" type="ORF">CYMTET_45701</name>
</gene>
<comment type="caution">
    <text evidence="2">The sequence shown here is derived from an EMBL/GenBank/DDBJ whole genome shotgun (WGS) entry which is preliminary data.</text>
</comment>
<organism evidence="2 3">
    <name type="scientific">Cymbomonas tetramitiformis</name>
    <dbReference type="NCBI Taxonomy" id="36881"/>
    <lineage>
        <taxon>Eukaryota</taxon>
        <taxon>Viridiplantae</taxon>
        <taxon>Chlorophyta</taxon>
        <taxon>Pyramimonadophyceae</taxon>
        <taxon>Pyramimonadales</taxon>
        <taxon>Pyramimonadaceae</taxon>
        <taxon>Cymbomonas</taxon>
    </lineage>
</organism>
<feature type="region of interest" description="Disordered" evidence="1">
    <location>
        <begin position="1"/>
        <end position="20"/>
    </location>
</feature>
<protein>
    <submittedName>
        <fullName evidence="2">Uncharacterized protein</fullName>
    </submittedName>
</protein>
<feature type="compositionally biased region" description="Polar residues" evidence="1">
    <location>
        <begin position="167"/>
        <end position="178"/>
    </location>
</feature>
<dbReference type="EMBL" id="LGRX02031546">
    <property type="protein sequence ID" value="KAK3244700.1"/>
    <property type="molecule type" value="Genomic_DNA"/>
</dbReference>
<feature type="compositionally biased region" description="Basic and acidic residues" evidence="1">
    <location>
        <begin position="143"/>
        <end position="160"/>
    </location>
</feature>
<feature type="compositionally biased region" description="Basic and acidic residues" evidence="1">
    <location>
        <begin position="60"/>
        <end position="82"/>
    </location>
</feature>
<evidence type="ECO:0000313" key="3">
    <source>
        <dbReference type="Proteomes" id="UP001190700"/>
    </source>
</evidence>
<feature type="compositionally biased region" description="Basic residues" evidence="1">
    <location>
        <begin position="117"/>
        <end position="134"/>
    </location>
</feature>
<evidence type="ECO:0000313" key="2">
    <source>
        <dbReference type="EMBL" id="KAK3244700.1"/>
    </source>
</evidence>
<feature type="compositionally biased region" description="Polar residues" evidence="1">
    <location>
        <begin position="1"/>
        <end position="11"/>
    </location>
</feature>
<evidence type="ECO:0000256" key="1">
    <source>
        <dbReference type="SAM" id="MobiDB-lite"/>
    </source>
</evidence>
<dbReference type="AlphaFoldDB" id="A0AAE0BZJ1"/>
<accession>A0AAE0BZJ1</accession>
<feature type="region of interest" description="Disordered" evidence="1">
    <location>
        <begin position="38"/>
        <end position="181"/>
    </location>
</feature>
<dbReference type="Proteomes" id="UP001190700">
    <property type="component" value="Unassembled WGS sequence"/>
</dbReference>
<proteinExistence type="predicted"/>